<accession>A0A4U5JVY0</accession>
<dbReference type="RefSeq" id="WP_137265446.1">
    <property type="nucleotide sequence ID" value="NZ_SZUA01000001.1"/>
</dbReference>
<proteinExistence type="predicted"/>
<evidence type="ECO:0000256" key="4">
    <source>
        <dbReference type="ARBA" id="ARBA00023004"/>
    </source>
</evidence>
<evidence type="ECO:0000256" key="2">
    <source>
        <dbReference type="ARBA" id="ARBA00022617"/>
    </source>
</evidence>
<sequence length="162" mass="18165">MANETPENPAPPSLYDWAGGMPALLKLTDVFYAKVKADPLLQPVFVRMDPEHPQHVAKFLAEVFGGPKAYSDEHGGHAEMIRHHLNRHLQEKQRRRWVELLIDSGDDIGLPDDPEFRSAFVGYIEWGTRLAVINSQPGAEVTEDAPMPQWGWGETKGPYVAP</sequence>
<evidence type="ECO:0000256" key="6">
    <source>
        <dbReference type="SAM" id="MobiDB-lite"/>
    </source>
</evidence>
<keyword evidence="8" id="KW-1185">Reference proteome</keyword>
<dbReference type="InterPro" id="IPR009050">
    <property type="entry name" value="Globin-like_sf"/>
</dbReference>
<dbReference type="SUPFAM" id="SSF46458">
    <property type="entry name" value="Globin-like"/>
    <property type="match status" value="1"/>
</dbReference>
<reference evidence="7 8" key="1">
    <citation type="submission" date="2019-04" db="EMBL/GenBank/DDBJ databases">
        <title>Reference strain of H23.</title>
        <authorList>
            <person name="Luo X."/>
        </authorList>
    </citation>
    <scope>NUCLEOTIDE SEQUENCE [LARGE SCALE GENOMIC DNA]</scope>
    <source>
        <strain evidence="7 8">H23</strain>
    </source>
</reference>
<keyword evidence="3 5" id="KW-0479">Metal-binding</keyword>
<dbReference type="Proteomes" id="UP000308707">
    <property type="component" value="Unassembled WGS sequence"/>
</dbReference>
<comment type="caution">
    <text evidence="7">The sequence shown here is derived from an EMBL/GenBank/DDBJ whole genome shotgun (WGS) entry which is preliminary data.</text>
</comment>
<evidence type="ECO:0000313" key="8">
    <source>
        <dbReference type="Proteomes" id="UP000308707"/>
    </source>
</evidence>
<keyword evidence="2 5" id="KW-0349">Heme</keyword>
<evidence type="ECO:0000256" key="5">
    <source>
        <dbReference type="PIRSR" id="PIRSR601486-1"/>
    </source>
</evidence>
<gene>
    <name evidence="7" type="ORF">FCE95_02700</name>
</gene>
<feature type="binding site" description="distal binding residue" evidence="5">
    <location>
        <position position="55"/>
    </location>
    <ligand>
        <name>heme</name>
        <dbReference type="ChEBI" id="CHEBI:30413"/>
    </ligand>
    <ligandPart>
        <name>Fe</name>
        <dbReference type="ChEBI" id="CHEBI:18248"/>
    </ligandPart>
</feature>
<feature type="region of interest" description="Disordered" evidence="6">
    <location>
        <begin position="141"/>
        <end position="162"/>
    </location>
</feature>
<keyword evidence="1" id="KW-0813">Transport</keyword>
<dbReference type="Pfam" id="PF01152">
    <property type="entry name" value="Bac_globin"/>
    <property type="match status" value="1"/>
</dbReference>
<evidence type="ECO:0000256" key="3">
    <source>
        <dbReference type="ARBA" id="ARBA00022723"/>
    </source>
</evidence>
<dbReference type="InterPro" id="IPR001486">
    <property type="entry name" value="Hemoglobin_trunc"/>
</dbReference>
<organism evidence="7 8">
    <name type="scientific">Luteimonas gilva</name>
    <dbReference type="NCBI Taxonomy" id="2572684"/>
    <lineage>
        <taxon>Bacteria</taxon>
        <taxon>Pseudomonadati</taxon>
        <taxon>Pseudomonadota</taxon>
        <taxon>Gammaproteobacteria</taxon>
        <taxon>Lysobacterales</taxon>
        <taxon>Lysobacteraceae</taxon>
        <taxon>Luteimonas</taxon>
    </lineage>
</organism>
<dbReference type="EMBL" id="SZUA01000001">
    <property type="protein sequence ID" value="TKR33236.1"/>
    <property type="molecule type" value="Genomic_DNA"/>
</dbReference>
<dbReference type="GO" id="GO:0020037">
    <property type="term" value="F:heme binding"/>
    <property type="evidence" value="ECO:0007669"/>
    <property type="project" value="InterPro"/>
</dbReference>
<name>A0A4U5JVY0_9GAMM</name>
<evidence type="ECO:0000313" key="7">
    <source>
        <dbReference type="EMBL" id="TKR33236.1"/>
    </source>
</evidence>
<dbReference type="GO" id="GO:0046872">
    <property type="term" value="F:metal ion binding"/>
    <property type="evidence" value="ECO:0007669"/>
    <property type="project" value="UniProtKB-KW"/>
</dbReference>
<protein>
    <submittedName>
        <fullName evidence="7">Globin</fullName>
    </submittedName>
</protein>
<dbReference type="AlphaFoldDB" id="A0A4U5JVY0"/>
<dbReference type="InterPro" id="IPR012292">
    <property type="entry name" value="Globin/Proto"/>
</dbReference>
<dbReference type="CDD" id="cd14775">
    <property type="entry name" value="TrHb2_O-like"/>
    <property type="match status" value="1"/>
</dbReference>
<dbReference type="Gene3D" id="1.10.490.10">
    <property type="entry name" value="Globins"/>
    <property type="match status" value="1"/>
</dbReference>
<dbReference type="GO" id="GO:0019825">
    <property type="term" value="F:oxygen binding"/>
    <property type="evidence" value="ECO:0007669"/>
    <property type="project" value="InterPro"/>
</dbReference>
<evidence type="ECO:0000256" key="1">
    <source>
        <dbReference type="ARBA" id="ARBA00022448"/>
    </source>
</evidence>
<keyword evidence="4 5" id="KW-0408">Iron</keyword>
<dbReference type="OrthoDB" id="25954at2"/>